<evidence type="ECO:0000256" key="1">
    <source>
        <dbReference type="ARBA" id="ARBA00000148"/>
    </source>
</evidence>
<dbReference type="UniPathway" id="UPA00109">
    <property type="reaction ID" value="UER00189"/>
</dbReference>
<feature type="binding site" evidence="9">
    <location>
        <begin position="12"/>
        <end position="14"/>
    </location>
    <ligand>
        <name>substrate</name>
    </ligand>
</feature>
<dbReference type="Pfam" id="PF00121">
    <property type="entry name" value="TIM"/>
    <property type="match status" value="1"/>
</dbReference>
<dbReference type="InterPro" id="IPR035990">
    <property type="entry name" value="TIM_sf"/>
</dbReference>
<feature type="active site" description="Proton acceptor" evidence="9">
    <location>
        <position position="168"/>
    </location>
</feature>
<keyword evidence="6 9" id="KW-0963">Cytoplasm</keyword>
<comment type="pathway">
    <text evidence="9 10">Carbohydrate biosynthesis; gluconeogenesis.</text>
</comment>
<dbReference type="OrthoDB" id="9809429at2"/>
<reference evidence="11 12" key="1">
    <citation type="submission" date="2015-01" db="EMBL/GenBank/DDBJ databases">
        <title>Ahrensia donghaiensis sp. nov., a novel dimethylsulphoniopropionate-cleavage bacterium isolated from seawater and emended descriptions of the genus Ahrensia and Ahrensia kielensis.</title>
        <authorList>
            <person name="Liu J."/>
        </authorList>
    </citation>
    <scope>NUCLEOTIDE SEQUENCE [LARGE SCALE GENOMIC DNA]</scope>
    <source>
        <strain evidence="11 12">LZD062</strain>
    </source>
</reference>
<comment type="function">
    <text evidence="9">Involved in the gluconeogenesis. Catalyzes stereospecifically the conversion of dihydroxyacetone phosphate (DHAP) to D-glyceraldehyde-3-phosphate (G3P).</text>
</comment>
<keyword evidence="7 9" id="KW-0324">Glycolysis</keyword>
<dbReference type="STRING" id="1514904.SU32_09140"/>
<dbReference type="EMBL" id="JXMU01000011">
    <property type="protein sequence ID" value="KPB01399.1"/>
    <property type="molecule type" value="Genomic_DNA"/>
</dbReference>
<dbReference type="InterPro" id="IPR022896">
    <property type="entry name" value="TrioseP_Isoase_bac/euk"/>
</dbReference>
<evidence type="ECO:0000256" key="9">
    <source>
        <dbReference type="HAMAP-Rule" id="MF_00147"/>
    </source>
</evidence>
<name>A0A0M9GN53_9HYPH</name>
<feature type="binding site" evidence="9">
    <location>
        <begin position="234"/>
        <end position="235"/>
    </location>
    <ligand>
        <name>substrate</name>
    </ligand>
</feature>
<dbReference type="GO" id="GO:0046166">
    <property type="term" value="P:glyceraldehyde-3-phosphate biosynthetic process"/>
    <property type="evidence" value="ECO:0007669"/>
    <property type="project" value="TreeGrafter"/>
</dbReference>
<evidence type="ECO:0000256" key="10">
    <source>
        <dbReference type="RuleBase" id="RU363013"/>
    </source>
</evidence>
<keyword evidence="12" id="KW-1185">Reference proteome</keyword>
<dbReference type="UniPathway" id="UPA00138"/>
<dbReference type="FunFam" id="3.20.20.70:FF:000016">
    <property type="entry name" value="Triosephosphate isomerase"/>
    <property type="match status" value="1"/>
</dbReference>
<protein>
    <recommendedName>
        <fullName evidence="9 10">Triosephosphate isomerase</fullName>
        <shortName evidence="9">TIM</shortName>
        <shortName evidence="9">TPI</shortName>
        <ecNumber evidence="9 10">5.3.1.1</ecNumber>
    </recommendedName>
    <alternativeName>
        <fullName evidence="9">Triose-phosphate isomerase</fullName>
    </alternativeName>
</protein>
<keyword evidence="8 9" id="KW-0413">Isomerase</keyword>
<dbReference type="GO" id="GO:0006096">
    <property type="term" value="P:glycolytic process"/>
    <property type="evidence" value="ECO:0007669"/>
    <property type="project" value="UniProtKB-UniRule"/>
</dbReference>
<dbReference type="GO" id="GO:0004807">
    <property type="term" value="F:triose-phosphate isomerase activity"/>
    <property type="evidence" value="ECO:0007669"/>
    <property type="project" value="UniProtKB-UniRule"/>
</dbReference>
<evidence type="ECO:0000256" key="2">
    <source>
        <dbReference type="ARBA" id="ARBA00004680"/>
    </source>
</evidence>
<comment type="subcellular location">
    <subcellularLocation>
        <location evidence="9 10">Cytoplasm</location>
    </subcellularLocation>
</comment>
<evidence type="ECO:0000256" key="3">
    <source>
        <dbReference type="ARBA" id="ARBA00004939"/>
    </source>
</evidence>
<dbReference type="HAMAP" id="MF_00147_B">
    <property type="entry name" value="TIM_B"/>
    <property type="match status" value="1"/>
</dbReference>
<keyword evidence="5 9" id="KW-0312">Gluconeogenesis</keyword>
<dbReference type="PROSITE" id="PS00171">
    <property type="entry name" value="TIM_1"/>
    <property type="match status" value="1"/>
</dbReference>
<feature type="binding site" evidence="9">
    <location>
        <position position="213"/>
    </location>
    <ligand>
        <name>substrate</name>
    </ligand>
</feature>
<evidence type="ECO:0000256" key="8">
    <source>
        <dbReference type="ARBA" id="ARBA00023235"/>
    </source>
</evidence>
<dbReference type="Gene3D" id="3.20.20.70">
    <property type="entry name" value="Aldolase class I"/>
    <property type="match status" value="1"/>
</dbReference>
<evidence type="ECO:0000256" key="5">
    <source>
        <dbReference type="ARBA" id="ARBA00022432"/>
    </source>
</evidence>
<proteinExistence type="inferred from homology"/>
<evidence type="ECO:0000256" key="6">
    <source>
        <dbReference type="ARBA" id="ARBA00022490"/>
    </source>
</evidence>
<comment type="pathway">
    <text evidence="2 9 10">Carbohydrate degradation; glycolysis; D-glyceraldehyde 3-phosphate from glycerone phosphate: step 1/1.</text>
</comment>
<evidence type="ECO:0000256" key="4">
    <source>
        <dbReference type="ARBA" id="ARBA00007422"/>
    </source>
</evidence>
<dbReference type="GO" id="GO:0005829">
    <property type="term" value="C:cytosol"/>
    <property type="evidence" value="ECO:0007669"/>
    <property type="project" value="TreeGrafter"/>
</dbReference>
<dbReference type="InterPro" id="IPR000652">
    <property type="entry name" value="Triosephosphate_isomerase"/>
</dbReference>
<dbReference type="InterPro" id="IPR013785">
    <property type="entry name" value="Aldolase_TIM"/>
</dbReference>
<organism evidence="11 12">
    <name type="scientific">Ahrensia marina</name>
    <dbReference type="NCBI Taxonomy" id="1514904"/>
    <lineage>
        <taxon>Bacteria</taxon>
        <taxon>Pseudomonadati</taxon>
        <taxon>Pseudomonadota</taxon>
        <taxon>Alphaproteobacteria</taxon>
        <taxon>Hyphomicrobiales</taxon>
        <taxon>Ahrensiaceae</taxon>
        <taxon>Ahrensia</taxon>
    </lineage>
</organism>
<feature type="binding site" evidence="9">
    <location>
        <position position="174"/>
    </location>
    <ligand>
        <name>substrate</name>
    </ligand>
</feature>
<comment type="subunit">
    <text evidence="9 10">Homodimer.</text>
</comment>
<feature type="active site" description="Electrophile" evidence="9">
    <location>
        <position position="98"/>
    </location>
</feature>
<dbReference type="PANTHER" id="PTHR21139:SF42">
    <property type="entry name" value="TRIOSEPHOSPHATE ISOMERASE"/>
    <property type="match status" value="1"/>
</dbReference>
<dbReference type="PANTHER" id="PTHR21139">
    <property type="entry name" value="TRIOSEPHOSPHATE ISOMERASE"/>
    <property type="match status" value="1"/>
</dbReference>
<dbReference type="CDD" id="cd00311">
    <property type="entry name" value="TIM"/>
    <property type="match status" value="1"/>
</dbReference>
<comment type="catalytic activity">
    <reaction evidence="9 10">
        <text>D-glyceraldehyde 3-phosphate = dihydroxyacetone phosphate</text>
        <dbReference type="Rhea" id="RHEA:18585"/>
        <dbReference type="ChEBI" id="CHEBI:57642"/>
        <dbReference type="ChEBI" id="CHEBI:59776"/>
        <dbReference type="EC" id="5.3.1.1"/>
    </reaction>
</comment>
<sequence>MTTTPKPLIAGNWKMNGVTSGLTALRTIAEGVSQHTDTFDGLICLPATMIERGTRLCNGTALLLGGQDCHFEQSGAHTGDISADMLQDAGASYVILGHSERRADHDETNTDVLKKSLAAYETGLTAIICVGETRAEREEGRAMEIVSNQLEGSMSKDANSQNTVIAYEPVWAIGTGLVPSNHDIEAMHGHIRQVLSERFGVEGESMRILYGGSLKPSNAEEILRTKNVNGGLIGGASLKSEDFLAICAAVPGN</sequence>
<comment type="catalytic activity">
    <reaction evidence="1">
        <text>L-erythrulose 1-phosphate = D-erythrulose 4-phosphate</text>
        <dbReference type="Rhea" id="RHEA:49588"/>
        <dbReference type="ChEBI" id="CHEBI:58002"/>
        <dbReference type="ChEBI" id="CHEBI:90796"/>
        <dbReference type="EC" id="5.3.1.33"/>
    </reaction>
</comment>
<dbReference type="NCBIfam" id="TIGR00419">
    <property type="entry name" value="tim"/>
    <property type="match status" value="1"/>
</dbReference>
<dbReference type="Proteomes" id="UP000038011">
    <property type="component" value="Unassembled WGS sequence"/>
</dbReference>
<dbReference type="SUPFAM" id="SSF51351">
    <property type="entry name" value="Triosephosphate isomerase (TIM)"/>
    <property type="match status" value="1"/>
</dbReference>
<dbReference type="AlphaFoldDB" id="A0A0M9GN53"/>
<dbReference type="EC" id="5.3.1.1" evidence="9 10"/>
<dbReference type="InterPro" id="IPR020861">
    <property type="entry name" value="Triosephosphate_isomerase_AS"/>
</dbReference>
<dbReference type="PROSITE" id="PS51440">
    <property type="entry name" value="TIM_2"/>
    <property type="match status" value="1"/>
</dbReference>
<comment type="caution">
    <text evidence="11">The sequence shown here is derived from an EMBL/GenBank/DDBJ whole genome shotgun (WGS) entry which is preliminary data.</text>
</comment>
<evidence type="ECO:0000256" key="7">
    <source>
        <dbReference type="ARBA" id="ARBA00023152"/>
    </source>
</evidence>
<evidence type="ECO:0000313" key="11">
    <source>
        <dbReference type="EMBL" id="KPB01399.1"/>
    </source>
</evidence>
<dbReference type="UniPathway" id="UPA01066"/>
<accession>A0A0M9GN53</accession>
<dbReference type="GO" id="GO:0006094">
    <property type="term" value="P:gluconeogenesis"/>
    <property type="evidence" value="ECO:0007669"/>
    <property type="project" value="UniProtKB-UniRule"/>
</dbReference>
<comment type="similarity">
    <text evidence="4 9 10">Belongs to the triosephosphate isomerase family.</text>
</comment>
<dbReference type="GO" id="GO:0019563">
    <property type="term" value="P:glycerol catabolic process"/>
    <property type="evidence" value="ECO:0007669"/>
    <property type="project" value="TreeGrafter"/>
</dbReference>
<evidence type="ECO:0000313" key="12">
    <source>
        <dbReference type="Proteomes" id="UP000038011"/>
    </source>
</evidence>
<dbReference type="RefSeq" id="WP_053999042.1">
    <property type="nucleotide sequence ID" value="NZ_JXMU01000011.1"/>
</dbReference>
<dbReference type="PATRIC" id="fig|1514904.3.peg.654"/>
<comment type="pathway">
    <text evidence="3">Carbohydrate metabolism; erythritol degradation.</text>
</comment>
<gene>
    <name evidence="9" type="primary">tpiA</name>
    <name evidence="11" type="ORF">SU32_09140</name>
</gene>